<comment type="caution">
    <text evidence="2">The sequence shown here is derived from an EMBL/GenBank/DDBJ whole genome shotgun (WGS) entry which is preliminary data.</text>
</comment>
<dbReference type="EMBL" id="BPQJ01000019">
    <property type="protein sequence ID" value="GJD63754.1"/>
    <property type="molecule type" value="Genomic_DNA"/>
</dbReference>
<sequence>MIPVAVTPSQDDIFTALRAVLLQLAPAGAEVVQGQDNNVTAPQAADYVVMTILRRDRISTNVVTWRDCTLVGSANGTVLTVERVTLGTLEAGRPLYGTGIAPDPVITTVNDDGTATLSAPAVFASRPLAAGARALRQATRVVMQLDVHSDDLSRASDTAQAIATVLRDLSGVEMLRASGHPIAPLHADDPKQVPFVNAEGQYESRYVVETHLQADQTLLLPQQYADRLEVDRIPADIFYAA</sequence>
<evidence type="ECO:0000313" key="2">
    <source>
        <dbReference type="EMBL" id="GJD63754.1"/>
    </source>
</evidence>
<gene>
    <name evidence="2" type="ORF">MPEAHAMD_3925</name>
</gene>
<evidence type="ECO:0000313" key="3">
    <source>
        <dbReference type="Proteomes" id="UP001055286"/>
    </source>
</evidence>
<dbReference type="Pfam" id="PF23961">
    <property type="entry name" value="Phage_tail_terminator_9"/>
    <property type="match status" value="1"/>
</dbReference>
<name>A0AA37HDW1_9HYPH</name>
<reference evidence="2" key="1">
    <citation type="journal article" date="2016" name="Front. Microbiol.">
        <title>Genome Sequence of the Piezophilic, Mesophilic Sulfate-Reducing Bacterium Desulfovibrio indicus J2T.</title>
        <authorList>
            <person name="Cao J."/>
            <person name="Maignien L."/>
            <person name="Shao Z."/>
            <person name="Alain K."/>
            <person name="Jebbar M."/>
        </authorList>
    </citation>
    <scope>NUCLEOTIDE SEQUENCE</scope>
    <source>
        <strain evidence="2">JCM 32048</strain>
    </source>
</reference>
<keyword evidence="3" id="KW-1185">Reference proteome</keyword>
<reference evidence="2" key="2">
    <citation type="submission" date="2021-08" db="EMBL/GenBank/DDBJ databases">
        <authorList>
            <person name="Tani A."/>
            <person name="Ola A."/>
            <person name="Ogura Y."/>
            <person name="Katsura K."/>
            <person name="Hayashi T."/>
        </authorList>
    </citation>
    <scope>NUCLEOTIDE SEQUENCE</scope>
    <source>
        <strain evidence="2">JCM 32048</strain>
    </source>
</reference>
<proteinExistence type="predicted"/>
<dbReference type="NCBIfam" id="NF047498">
    <property type="entry name" value="LIC_12616_fam"/>
    <property type="match status" value="1"/>
</dbReference>
<dbReference type="InterPro" id="IPR057087">
    <property type="entry name" value="Gp12-like"/>
</dbReference>
<organism evidence="2 3">
    <name type="scientific">Methylobacterium frigidaeris</name>
    <dbReference type="NCBI Taxonomy" id="2038277"/>
    <lineage>
        <taxon>Bacteria</taxon>
        <taxon>Pseudomonadati</taxon>
        <taxon>Pseudomonadota</taxon>
        <taxon>Alphaproteobacteria</taxon>
        <taxon>Hyphomicrobiales</taxon>
        <taxon>Methylobacteriaceae</taxon>
        <taxon>Methylobacterium</taxon>
    </lineage>
</organism>
<dbReference type="AlphaFoldDB" id="A0AA37HDW1"/>
<dbReference type="RefSeq" id="WP_238192079.1">
    <property type="nucleotide sequence ID" value="NZ_BPQJ01000019.1"/>
</dbReference>
<feature type="domain" description="Phage neck terminator protein gp12-like" evidence="1">
    <location>
        <begin position="135"/>
        <end position="232"/>
    </location>
</feature>
<accession>A0AA37HDW1</accession>
<dbReference type="Proteomes" id="UP001055286">
    <property type="component" value="Unassembled WGS sequence"/>
</dbReference>
<evidence type="ECO:0000259" key="1">
    <source>
        <dbReference type="Pfam" id="PF23961"/>
    </source>
</evidence>
<protein>
    <recommendedName>
        <fullName evidence="1">Phage neck terminator protein gp12-like domain-containing protein</fullName>
    </recommendedName>
</protein>